<evidence type="ECO:0000313" key="2">
    <source>
        <dbReference type="EMBL" id="KDO34171.1"/>
    </source>
</evidence>
<proteinExistence type="predicted"/>
<dbReference type="GeneID" id="24140469"/>
<organism evidence="2 3">
    <name type="scientific">Saprolegnia parasitica (strain CBS 223.65)</name>
    <dbReference type="NCBI Taxonomy" id="695850"/>
    <lineage>
        <taxon>Eukaryota</taxon>
        <taxon>Sar</taxon>
        <taxon>Stramenopiles</taxon>
        <taxon>Oomycota</taxon>
        <taxon>Saprolegniomycetes</taxon>
        <taxon>Saprolegniales</taxon>
        <taxon>Saprolegniaceae</taxon>
        <taxon>Saprolegnia</taxon>
    </lineage>
</organism>
<dbReference type="EMBL" id="KK583191">
    <property type="protein sequence ID" value="KDO34171.1"/>
    <property type="molecule type" value="Genomic_DNA"/>
</dbReference>
<gene>
    <name evidence="2" type="ORF">SPRG_19021</name>
</gene>
<dbReference type="KEGG" id="spar:SPRG_19021"/>
<feature type="transmembrane region" description="Helical" evidence="1">
    <location>
        <begin position="56"/>
        <end position="76"/>
    </location>
</feature>
<evidence type="ECO:0000313" key="3">
    <source>
        <dbReference type="Proteomes" id="UP000030745"/>
    </source>
</evidence>
<keyword evidence="3" id="KW-1185">Reference proteome</keyword>
<accession>A0A067D699</accession>
<keyword evidence="1" id="KW-0472">Membrane</keyword>
<reference evidence="2 3" key="1">
    <citation type="journal article" date="2013" name="PLoS Genet.">
        <title>Distinctive expansion of potential virulence genes in the genome of the oomycete fish pathogen Saprolegnia parasitica.</title>
        <authorList>
            <person name="Jiang R.H."/>
            <person name="de Bruijn I."/>
            <person name="Haas B.J."/>
            <person name="Belmonte R."/>
            <person name="Lobach L."/>
            <person name="Christie J."/>
            <person name="van den Ackerveken G."/>
            <person name="Bottin A."/>
            <person name="Bulone V."/>
            <person name="Diaz-Moreno S.M."/>
            <person name="Dumas B."/>
            <person name="Fan L."/>
            <person name="Gaulin E."/>
            <person name="Govers F."/>
            <person name="Grenville-Briggs L.J."/>
            <person name="Horner N.R."/>
            <person name="Levin J.Z."/>
            <person name="Mammella M."/>
            <person name="Meijer H.J."/>
            <person name="Morris P."/>
            <person name="Nusbaum C."/>
            <person name="Oome S."/>
            <person name="Phillips A.J."/>
            <person name="van Rooyen D."/>
            <person name="Rzeszutek E."/>
            <person name="Saraiva M."/>
            <person name="Secombes C.J."/>
            <person name="Seidl M.F."/>
            <person name="Snel B."/>
            <person name="Stassen J.H."/>
            <person name="Sykes S."/>
            <person name="Tripathy S."/>
            <person name="van den Berg H."/>
            <person name="Vega-Arreguin J.C."/>
            <person name="Wawra S."/>
            <person name="Young S.K."/>
            <person name="Zeng Q."/>
            <person name="Dieguez-Uribeondo J."/>
            <person name="Russ C."/>
            <person name="Tyler B.M."/>
            <person name="van West P."/>
        </authorList>
    </citation>
    <scope>NUCLEOTIDE SEQUENCE [LARGE SCALE GENOMIC DNA]</scope>
    <source>
        <strain evidence="2 3">CBS 223.65</strain>
    </source>
</reference>
<name>A0A067D699_SAPPC</name>
<dbReference type="AlphaFoldDB" id="A0A067D699"/>
<keyword evidence="1" id="KW-0812">Transmembrane</keyword>
<keyword evidence="1" id="KW-1133">Transmembrane helix</keyword>
<dbReference type="Proteomes" id="UP000030745">
    <property type="component" value="Unassembled WGS sequence"/>
</dbReference>
<dbReference type="RefSeq" id="XP_012195220.1">
    <property type="nucleotide sequence ID" value="XM_012339830.1"/>
</dbReference>
<protein>
    <submittedName>
        <fullName evidence="2">Uncharacterized protein</fullName>
    </submittedName>
</protein>
<evidence type="ECO:0000256" key="1">
    <source>
        <dbReference type="SAM" id="Phobius"/>
    </source>
</evidence>
<dbReference type="VEuPathDB" id="FungiDB:SPRG_19021"/>
<sequence length="251" mass="27562">MPSVSARLQRRVATLLVNAAPTLAQCQDEFKEVQDRPRGGTRCVKMLSRDVPTKRGLAVLATLAPSAIALFAPAWLSALPPTIEATRDLLFPIVGWAHRRLEQTHRDAVSCLAAECLGRLLAARVPVCANPALVMSDMELRKEHCAQCQQVAAFLQDNTKAHVVIQARSYDVCSIVRKLVTAHKDRLYFTTDAFVHGMYSPATVLRKVLPSAGSPRADAPNDDQVHDDSRIAALEAILADDTRRTKRPRLA</sequence>